<organism evidence="3 4">
    <name type="scientific">Trichonephila clavata</name>
    <name type="common">Joro spider</name>
    <name type="synonym">Nephila clavata</name>
    <dbReference type="NCBI Taxonomy" id="2740835"/>
    <lineage>
        <taxon>Eukaryota</taxon>
        <taxon>Metazoa</taxon>
        <taxon>Ecdysozoa</taxon>
        <taxon>Arthropoda</taxon>
        <taxon>Chelicerata</taxon>
        <taxon>Arachnida</taxon>
        <taxon>Araneae</taxon>
        <taxon>Araneomorphae</taxon>
        <taxon>Entelegynae</taxon>
        <taxon>Araneoidea</taxon>
        <taxon>Nephilidae</taxon>
        <taxon>Trichonephila</taxon>
    </lineage>
</organism>
<dbReference type="Proteomes" id="UP000887116">
    <property type="component" value="Unassembled WGS sequence"/>
</dbReference>
<comment type="caution">
    <text evidence="3">The sequence shown here is derived from an EMBL/GenBank/DDBJ whole genome shotgun (WGS) entry which is preliminary data.</text>
</comment>
<protein>
    <submittedName>
        <fullName evidence="3">Uncharacterized protein</fullName>
    </submittedName>
</protein>
<proteinExistence type="predicted"/>
<reference evidence="3" key="1">
    <citation type="submission" date="2020-07" db="EMBL/GenBank/DDBJ databases">
        <title>Multicomponent nature underlies the extraordinary mechanical properties of spider dragline silk.</title>
        <authorList>
            <person name="Kono N."/>
            <person name="Nakamura H."/>
            <person name="Mori M."/>
            <person name="Yoshida Y."/>
            <person name="Ohtoshi R."/>
            <person name="Malay A.D."/>
            <person name="Moran D.A.P."/>
            <person name="Tomita M."/>
            <person name="Numata K."/>
            <person name="Arakawa K."/>
        </authorList>
    </citation>
    <scope>NUCLEOTIDE SEQUENCE</scope>
</reference>
<gene>
    <name evidence="3" type="ORF">TNCT_196401</name>
</gene>
<feature type="non-terminal residue" evidence="3">
    <location>
        <position position="1"/>
    </location>
</feature>
<evidence type="ECO:0000313" key="3">
    <source>
        <dbReference type="EMBL" id="GFQ82091.1"/>
    </source>
</evidence>
<name>A0A8X6FK95_TRICU</name>
<evidence type="ECO:0000256" key="1">
    <source>
        <dbReference type="SAM" id="MobiDB-lite"/>
    </source>
</evidence>
<sequence length="161" mass="17082">VIIFCAALASCPCILIAPATLGAPVLAAGPLGLGLGKGLIAGVPSIAHRLIQRTAINHVALLLHRPPPSCRSCCCRHLLLPVMDLLQTDSSATDLSPTESSETELSPETESLPTESLLHLWVLELVFSEPPLVLESENLVLVLELPSVLDSAKLSCKYFET</sequence>
<feature type="chain" id="PRO_5036453849" evidence="2">
    <location>
        <begin position="28"/>
        <end position="161"/>
    </location>
</feature>
<evidence type="ECO:0000313" key="4">
    <source>
        <dbReference type="Proteomes" id="UP000887116"/>
    </source>
</evidence>
<dbReference type="EMBL" id="BMAO01022468">
    <property type="protein sequence ID" value="GFQ82091.1"/>
    <property type="molecule type" value="Genomic_DNA"/>
</dbReference>
<keyword evidence="4" id="KW-1185">Reference proteome</keyword>
<feature type="region of interest" description="Disordered" evidence="1">
    <location>
        <begin position="91"/>
        <end position="110"/>
    </location>
</feature>
<keyword evidence="2" id="KW-0732">Signal</keyword>
<feature type="signal peptide" evidence="2">
    <location>
        <begin position="1"/>
        <end position="27"/>
    </location>
</feature>
<accession>A0A8X6FK95</accession>
<dbReference type="AlphaFoldDB" id="A0A8X6FK95"/>
<evidence type="ECO:0000256" key="2">
    <source>
        <dbReference type="SAM" id="SignalP"/>
    </source>
</evidence>